<gene>
    <name evidence="2" type="ORF">SAMN04488135_111136</name>
</gene>
<dbReference type="OrthoDB" id="5785537at2"/>
<keyword evidence="3" id="KW-1185">Reference proteome</keyword>
<keyword evidence="1" id="KW-0812">Transmembrane</keyword>
<evidence type="ECO:0000256" key="1">
    <source>
        <dbReference type="SAM" id="Phobius"/>
    </source>
</evidence>
<dbReference type="STRING" id="658167.SAMN04488135_111136"/>
<proteinExistence type="predicted"/>
<keyword evidence="1" id="KW-1133">Transmembrane helix</keyword>
<feature type="transmembrane region" description="Helical" evidence="1">
    <location>
        <begin position="81"/>
        <end position="103"/>
    </location>
</feature>
<dbReference type="Proteomes" id="UP000184226">
    <property type="component" value="Unassembled WGS sequence"/>
</dbReference>
<feature type="transmembrane region" description="Helical" evidence="1">
    <location>
        <begin position="45"/>
        <end position="75"/>
    </location>
</feature>
<organism evidence="2 3">
    <name type="scientific">Pollutimonas bauzanensis</name>
    <dbReference type="NCBI Taxonomy" id="658167"/>
    <lineage>
        <taxon>Bacteria</taxon>
        <taxon>Pseudomonadati</taxon>
        <taxon>Pseudomonadota</taxon>
        <taxon>Betaproteobacteria</taxon>
        <taxon>Burkholderiales</taxon>
        <taxon>Alcaligenaceae</taxon>
        <taxon>Pollutimonas</taxon>
    </lineage>
</organism>
<accession>A0A1M5Z0M6</accession>
<dbReference type="InterPro" id="IPR016768">
    <property type="entry name" value="UCP019883"/>
</dbReference>
<evidence type="ECO:0008006" key="4">
    <source>
        <dbReference type="Google" id="ProtNLM"/>
    </source>
</evidence>
<dbReference type="Pfam" id="PF10993">
    <property type="entry name" value="DUF2818"/>
    <property type="match status" value="2"/>
</dbReference>
<evidence type="ECO:0000313" key="3">
    <source>
        <dbReference type="Proteomes" id="UP000184226"/>
    </source>
</evidence>
<dbReference type="EMBL" id="FQXE01000011">
    <property type="protein sequence ID" value="SHI17598.1"/>
    <property type="molecule type" value="Genomic_DNA"/>
</dbReference>
<feature type="transmembrane region" description="Helical" evidence="1">
    <location>
        <begin position="6"/>
        <end position="24"/>
    </location>
</feature>
<evidence type="ECO:0000313" key="2">
    <source>
        <dbReference type="EMBL" id="SHI17598.1"/>
    </source>
</evidence>
<sequence length="177" mass="19700">MNQSFAVWLLIGLSLVTANLPFIAERPFLVLPWTQKGEAAAPAWMQWLFSLLFFCLLAGWAYGAYTLIGGAFVVASDPGSVALFLAKIAGAALVAALLLAYPGWRNRARAVEKSFFARLLELLAFYGLVGIAGFAFETNMGNSFAQTWEFYAVTFSLFLVLAYPGFVYRYLLRRRKR</sequence>
<reference evidence="2 3" key="1">
    <citation type="submission" date="2016-11" db="EMBL/GenBank/DDBJ databases">
        <authorList>
            <person name="Jaros S."/>
            <person name="Januszkiewicz K."/>
            <person name="Wedrychowicz H."/>
        </authorList>
    </citation>
    <scope>NUCLEOTIDE SEQUENCE [LARGE SCALE GENOMIC DNA]</scope>
    <source>
        <strain evidence="2 3">CGMCC 1.10190</strain>
    </source>
</reference>
<keyword evidence="1" id="KW-0472">Membrane</keyword>
<dbReference type="AlphaFoldDB" id="A0A1M5Z0M6"/>
<feature type="transmembrane region" description="Helical" evidence="1">
    <location>
        <begin position="115"/>
        <end position="136"/>
    </location>
</feature>
<name>A0A1M5Z0M6_9BURK</name>
<protein>
    <recommendedName>
        <fullName evidence="4">DUF2818 domain-containing protein</fullName>
    </recommendedName>
</protein>
<feature type="transmembrane region" description="Helical" evidence="1">
    <location>
        <begin position="148"/>
        <end position="171"/>
    </location>
</feature>